<reference evidence="2" key="1">
    <citation type="journal article" date="2020" name="mSystems">
        <title>Genome- and Community-Level Interaction Insights into Carbon Utilization and Element Cycling Functions of Hydrothermarchaeota in Hydrothermal Sediment.</title>
        <authorList>
            <person name="Zhou Z."/>
            <person name="Liu Y."/>
            <person name="Xu W."/>
            <person name="Pan J."/>
            <person name="Luo Z.H."/>
            <person name="Li M."/>
        </authorList>
    </citation>
    <scope>NUCLEOTIDE SEQUENCE [LARGE SCALE GENOMIC DNA]</scope>
    <source>
        <strain evidence="2">HyVt-538</strain>
    </source>
</reference>
<dbReference type="Pfam" id="PF20732">
    <property type="entry name" value="NamZ_C"/>
    <property type="match status" value="1"/>
</dbReference>
<dbReference type="Gene3D" id="3.90.1150.140">
    <property type="match status" value="1"/>
</dbReference>
<feature type="non-terminal residue" evidence="2">
    <location>
        <position position="1"/>
    </location>
</feature>
<protein>
    <submittedName>
        <fullName evidence="2">DUF1343 domain-containing protein</fullName>
    </submittedName>
</protein>
<sequence>GETLYGTDYRKAGSSGLDIGLFLDWRERARDLGVPFLTRPAWLDKLMGTDRFRKQIQAGLDAEAIRRSWQKGLSDFKRRRKPYLLYPP</sequence>
<name>A0A7V5NW78_9PROT</name>
<feature type="domain" description="Peptidoglycan beta-N-acetylmuramidase NamZ C-terminal" evidence="1">
    <location>
        <begin position="36"/>
        <end position="86"/>
    </location>
</feature>
<accession>A0A7V5NW78</accession>
<organism evidence="2">
    <name type="scientific">Hellea balneolensis</name>
    <dbReference type="NCBI Taxonomy" id="287478"/>
    <lineage>
        <taxon>Bacteria</taxon>
        <taxon>Pseudomonadati</taxon>
        <taxon>Pseudomonadota</taxon>
        <taxon>Alphaproteobacteria</taxon>
        <taxon>Maricaulales</taxon>
        <taxon>Robiginitomaculaceae</taxon>
        <taxon>Hellea</taxon>
    </lineage>
</organism>
<gene>
    <name evidence="2" type="ORF">ENK01_00575</name>
</gene>
<dbReference type="InterPro" id="IPR048503">
    <property type="entry name" value="NamZ_C"/>
</dbReference>
<dbReference type="AlphaFoldDB" id="A0A7V5NW78"/>
<evidence type="ECO:0000259" key="1">
    <source>
        <dbReference type="Pfam" id="PF20732"/>
    </source>
</evidence>
<dbReference type="EMBL" id="DROP01000041">
    <property type="protein sequence ID" value="HHI88421.1"/>
    <property type="molecule type" value="Genomic_DNA"/>
</dbReference>
<dbReference type="Proteomes" id="UP000885806">
    <property type="component" value="Unassembled WGS sequence"/>
</dbReference>
<evidence type="ECO:0000313" key="2">
    <source>
        <dbReference type="EMBL" id="HHI88421.1"/>
    </source>
</evidence>
<comment type="caution">
    <text evidence="2">The sequence shown here is derived from an EMBL/GenBank/DDBJ whole genome shotgun (WGS) entry which is preliminary data.</text>
</comment>
<proteinExistence type="predicted"/>